<dbReference type="EnsemblMetazoa" id="tetur02g08210.1">
    <property type="protein sequence ID" value="tetur02g08210.1"/>
    <property type="gene ID" value="tetur02g08210"/>
</dbReference>
<organism evidence="1 2">
    <name type="scientific">Tetranychus urticae</name>
    <name type="common">Two-spotted spider mite</name>
    <dbReference type="NCBI Taxonomy" id="32264"/>
    <lineage>
        <taxon>Eukaryota</taxon>
        <taxon>Metazoa</taxon>
        <taxon>Ecdysozoa</taxon>
        <taxon>Arthropoda</taxon>
        <taxon>Chelicerata</taxon>
        <taxon>Arachnida</taxon>
        <taxon>Acari</taxon>
        <taxon>Acariformes</taxon>
        <taxon>Trombidiformes</taxon>
        <taxon>Prostigmata</taxon>
        <taxon>Eleutherengona</taxon>
        <taxon>Raphignathae</taxon>
        <taxon>Tetranychoidea</taxon>
        <taxon>Tetranychidae</taxon>
        <taxon>Tetranychus</taxon>
    </lineage>
</organism>
<dbReference type="Proteomes" id="UP000015104">
    <property type="component" value="Unassembled WGS sequence"/>
</dbReference>
<reference evidence="2" key="1">
    <citation type="submission" date="2011-08" db="EMBL/GenBank/DDBJ databases">
        <authorList>
            <person name="Rombauts S."/>
        </authorList>
    </citation>
    <scope>NUCLEOTIDE SEQUENCE</scope>
    <source>
        <strain evidence="2">London</strain>
    </source>
</reference>
<sequence>MVTILVINSCSRKECSFSNC</sequence>
<dbReference type="HOGENOM" id="CLU_3428635_0_0_1"/>
<keyword evidence="2" id="KW-1185">Reference proteome</keyword>
<reference evidence="1" key="2">
    <citation type="submission" date="2015-06" db="UniProtKB">
        <authorList>
            <consortium name="EnsemblMetazoa"/>
        </authorList>
    </citation>
    <scope>IDENTIFICATION</scope>
</reference>
<evidence type="ECO:0000313" key="2">
    <source>
        <dbReference type="Proteomes" id="UP000015104"/>
    </source>
</evidence>
<protein>
    <submittedName>
        <fullName evidence="1">Uncharacterized protein</fullName>
    </submittedName>
</protein>
<name>T1JWG6_TETUR</name>
<evidence type="ECO:0000313" key="1">
    <source>
        <dbReference type="EnsemblMetazoa" id="tetur02g08210.1"/>
    </source>
</evidence>
<dbReference type="EMBL" id="CAEY01000812">
    <property type="status" value="NOT_ANNOTATED_CDS"/>
    <property type="molecule type" value="Genomic_DNA"/>
</dbReference>
<accession>T1JWG6</accession>
<dbReference type="AlphaFoldDB" id="T1JWG6"/>
<proteinExistence type="predicted"/>